<dbReference type="SUPFAM" id="SSF56112">
    <property type="entry name" value="Protein kinase-like (PK-like)"/>
    <property type="match status" value="1"/>
</dbReference>
<dbReference type="Gene3D" id="3.30.200.20">
    <property type="entry name" value="Phosphorylase Kinase, domain 1"/>
    <property type="match status" value="1"/>
</dbReference>
<comment type="catalytic activity">
    <reaction evidence="7">
        <text>L-threonyl-[protein] + ATP = O-phospho-L-threonyl-[protein] + ADP + H(+)</text>
        <dbReference type="Rhea" id="RHEA:46608"/>
        <dbReference type="Rhea" id="RHEA-COMP:11060"/>
        <dbReference type="Rhea" id="RHEA-COMP:11605"/>
        <dbReference type="ChEBI" id="CHEBI:15378"/>
        <dbReference type="ChEBI" id="CHEBI:30013"/>
        <dbReference type="ChEBI" id="CHEBI:30616"/>
        <dbReference type="ChEBI" id="CHEBI:61977"/>
        <dbReference type="ChEBI" id="CHEBI:456216"/>
        <dbReference type="EC" id="2.7.11.1"/>
    </reaction>
</comment>
<evidence type="ECO:0000256" key="2">
    <source>
        <dbReference type="ARBA" id="ARBA00022527"/>
    </source>
</evidence>
<organism evidence="13 14">
    <name type="scientific">Vigna mungo</name>
    <name type="common">Black gram</name>
    <name type="synonym">Phaseolus mungo</name>
    <dbReference type="NCBI Taxonomy" id="3915"/>
    <lineage>
        <taxon>Eukaryota</taxon>
        <taxon>Viridiplantae</taxon>
        <taxon>Streptophyta</taxon>
        <taxon>Embryophyta</taxon>
        <taxon>Tracheophyta</taxon>
        <taxon>Spermatophyta</taxon>
        <taxon>Magnoliopsida</taxon>
        <taxon>eudicotyledons</taxon>
        <taxon>Gunneridae</taxon>
        <taxon>Pentapetalae</taxon>
        <taxon>rosids</taxon>
        <taxon>fabids</taxon>
        <taxon>Fabales</taxon>
        <taxon>Fabaceae</taxon>
        <taxon>Papilionoideae</taxon>
        <taxon>50 kb inversion clade</taxon>
        <taxon>NPAAA clade</taxon>
        <taxon>indigoferoid/millettioid clade</taxon>
        <taxon>Phaseoleae</taxon>
        <taxon>Vigna</taxon>
    </lineage>
</organism>
<dbReference type="GO" id="GO:0016539">
    <property type="term" value="P:intein-mediated protein splicing"/>
    <property type="evidence" value="ECO:0007669"/>
    <property type="project" value="InterPro"/>
</dbReference>
<dbReference type="PANTHER" id="PTHR24343">
    <property type="entry name" value="SERINE/THREONINE KINASE"/>
    <property type="match status" value="1"/>
</dbReference>
<dbReference type="EC" id="2.7.11.1" evidence="1"/>
<dbReference type="InterPro" id="IPR008271">
    <property type="entry name" value="Ser/Thr_kinase_AS"/>
</dbReference>
<evidence type="ECO:0000256" key="8">
    <source>
        <dbReference type="ARBA" id="ARBA00048679"/>
    </source>
</evidence>
<feature type="domain" description="Protein kinase" evidence="12">
    <location>
        <begin position="1"/>
        <end position="319"/>
    </location>
</feature>
<keyword evidence="14" id="KW-1185">Reference proteome</keyword>
<evidence type="ECO:0000256" key="5">
    <source>
        <dbReference type="ARBA" id="ARBA00022777"/>
    </source>
</evidence>
<evidence type="ECO:0000259" key="12">
    <source>
        <dbReference type="PROSITE" id="PS50011"/>
    </source>
</evidence>
<dbReference type="InterPro" id="IPR000719">
    <property type="entry name" value="Prot_kinase_dom"/>
</dbReference>
<keyword evidence="6 9" id="KW-0067">ATP-binding</keyword>
<evidence type="ECO:0000256" key="3">
    <source>
        <dbReference type="ARBA" id="ARBA00022679"/>
    </source>
</evidence>
<keyword evidence="2 10" id="KW-0723">Serine/threonine-protein kinase</keyword>
<name>A0AAQ3P9B6_VIGMU</name>
<dbReference type="PROSITE" id="PS00107">
    <property type="entry name" value="PROTEIN_KINASE_ATP"/>
    <property type="match status" value="1"/>
</dbReference>
<dbReference type="PANTHER" id="PTHR24343:SF463">
    <property type="entry name" value="SERINE_THREONINE KINASE FAMILY PROTEIN"/>
    <property type="match status" value="1"/>
</dbReference>
<dbReference type="Proteomes" id="UP001374535">
    <property type="component" value="Chromosome 1"/>
</dbReference>
<feature type="compositionally biased region" description="Basic and acidic residues" evidence="11">
    <location>
        <begin position="394"/>
        <end position="403"/>
    </location>
</feature>
<evidence type="ECO:0000256" key="4">
    <source>
        <dbReference type="ARBA" id="ARBA00022741"/>
    </source>
</evidence>
<feature type="binding site" evidence="9">
    <location>
        <position position="89"/>
    </location>
    <ligand>
        <name>ATP</name>
        <dbReference type="ChEBI" id="CHEBI:30616"/>
    </ligand>
</feature>
<dbReference type="InterPro" id="IPR017441">
    <property type="entry name" value="Protein_kinase_ATP_BS"/>
</dbReference>
<comment type="similarity">
    <text evidence="10">Belongs to the protein kinase superfamily.</text>
</comment>
<dbReference type="GO" id="GO:0006970">
    <property type="term" value="P:response to osmotic stress"/>
    <property type="evidence" value="ECO:0007669"/>
    <property type="project" value="UniProtKB-ARBA"/>
</dbReference>
<accession>A0AAQ3P9B6</accession>
<keyword evidence="3" id="KW-0808">Transferase</keyword>
<evidence type="ECO:0000313" key="14">
    <source>
        <dbReference type="Proteomes" id="UP001374535"/>
    </source>
</evidence>
<evidence type="ECO:0000256" key="6">
    <source>
        <dbReference type="ARBA" id="ARBA00022840"/>
    </source>
</evidence>
<dbReference type="Gene3D" id="1.10.510.10">
    <property type="entry name" value="Transferase(Phosphotransferase) domain 1"/>
    <property type="match status" value="1"/>
</dbReference>
<dbReference type="GO" id="GO:0004674">
    <property type="term" value="F:protein serine/threonine kinase activity"/>
    <property type="evidence" value="ECO:0007669"/>
    <property type="project" value="UniProtKB-KW"/>
</dbReference>
<sequence length="410" mass="46631">MVGEDDGPGALHDGGKDCRADDEALDLDDSWLICENEDLMEFKIKVASLVELRDLIMDKYEAVKDLGAGNFGVARLMRNKETKELVAMKYIERGQKVVLTPTHLAIVMEYAAGGELFERICNAGRFSEDEARYFFQQLISGVHYCHAMQICHRDLKLENTLLDGSPAPRLKICDFGYSKSSLLHSRPKSTVGTPAYIAPEVLSRREYDGKLADVWSCGVTLYVMLVGAYPFEDQDDPRNFRKTIQRIMAVQYKIPDYVHISQDCRHLLSRIFVANPLRAFFSLLCTAFHTSCLGLSEIRDNAKLRLRISLKEIKNHPWFLKNLPRELTESAQAVYYQRGNPSFSVQSVEEIMKIVGEARDPPPVSRPVKGFGWDGEEDEGEEDVEEEEDEEDEYDKRVKEVHASGEFQIS</sequence>
<dbReference type="PROSITE" id="PS50817">
    <property type="entry name" value="INTEIN_N_TER"/>
    <property type="match status" value="1"/>
</dbReference>
<feature type="region of interest" description="Disordered" evidence="11">
    <location>
        <begin position="359"/>
        <end position="410"/>
    </location>
</feature>
<feature type="compositionally biased region" description="Acidic residues" evidence="11">
    <location>
        <begin position="374"/>
        <end position="393"/>
    </location>
</feature>
<gene>
    <name evidence="13" type="ORF">V8G54_001994</name>
</gene>
<dbReference type="SMART" id="SM00220">
    <property type="entry name" value="S_TKc"/>
    <property type="match status" value="1"/>
</dbReference>
<reference evidence="13 14" key="1">
    <citation type="journal article" date="2023" name="Life. Sci Alliance">
        <title>Evolutionary insights into 3D genome organization and epigenetic landscape of Vigna mungo.</title>
        <authorList>
            <person name="Junaid A."/>
            <person name="Singh B."/>
            <person name="Bhatia S."/>
        </authorList>
    </citation>
    <scope>NUCLEOTIDE SEQUENCE [LARGE SCALE GENOMIC DNA]</scope>
    <source>
        <strain evidence="13">Urdbean</strain>
    </source>
</reference>
<dbReference type="EMBL" id="CP144700">
    <property type="protein sequence ID" value="WVZ23450.1"/>
    <property type="molecule type" value="Genomic_DNA"/>
</dbReference>
<evidence type="ECO:0000313" key="13">
    <source>
        <dbReference type="EMBL" id="WVZ23450.1"/>
    </source>
</evidence>
<comment type="catalytic activity">
    <reaction evidence="8">
        <text>L-seryl-[protein] + ATP = O-phospho-L-seryl-[protein] + ADP + H(+)</text>
        <dbReference type="Rhea" id="RHEA:17989"/>
        <dbReference type="Rhea" id="RHEA-COMP:9863"/>
        <dbReference type="Rhea" id="RHEA-COMP:11604"/>
        <dbReference type="ChEBI" id="CHEBI:15378"/>
        <dbReference type="ChEBI" id="CHEBI:29999"/>
        <dbReference type="ChEBI" id="CHEBI:30616"/>
        <dbReference type="ChEBI" id="CHEBI:83421"/>
        <dbReference type="ChEBI" id="CHEBI:456216"/>
        <dbReference type="EC" id="2.7.11.1"/>
    </reaction>
</comment>
<proteinExistence type="inferred from homology"/>
<evidence type="ECO:0000256" key="9">
    <source>
        <dbReference type="PROSITE-ProRule" id="PRU10141"/>
    </source>
</evidence>
<evidence type="ECO:0000256" key="7">
    <source>
        <dbReference type="ARBA" id="ARBA00047899"/>
    </source>
</evidence>
<dbReference type="Pfam" id="PF00069">
    <property type="entry name" value="Pkinase"/>
    <property type="match status" value="1"/>
</dbReference>
<keyword evidence="5" id="KW-0418">Kinase</keyword>
<dbReference type="AlphaFoldDB" id="A0AAQ3P9B6"/>
<dbReference type="PROSITE" id="PS50011">
    <property type="entry name" value="PROTEIN_KINASE_DOM"/>
    <property type="match status" value="1"/>
</dbReference>
<keyword evidence="4 9" id="KW-0547">Nucleotide-binding</keyword>
<dbReference type="PROSITE" id="PS00108">
    <property type="entry name" value="PROTEIN_KINASE_ST"/>
    <property type="match status" value="1"/>
</dbReference>
<dbReference type="GO" id="GO:0005524">
    <property type="term" value="F:ATP binding"/>
    <property type="evidence" value="ECO:0007669"/>
    <property type="project" value="UniProtKB-UniRule"/>
</dbReference>
<dbReference type="InterPro" id="IPR006141">
    <property type="entry name" value="Intein_N"/>
</dbReference>
<protein>
    <recommendedName>
        <fullName evidence="1">non-specific serine/threonine protein kinase</fullName>
        <ecNumber evidence="1">2.7.11.1</ecNumber>
    </recommendedName>
</protein>
<dbReference type="FunFam" id="1.10.510.10:FF:000132">
    <property type="entry name" value="Serine/threonine-protein kinase SRK2A"/>
    <property type="match status" value="1"/>
</dbReference>
<evidence type="ECO:0000256" key="10">
    <source>
        <dbReference type="RuleBase" id="RU000304"/>
    </source>
</evidence>
<dbReference type="InterPro" id="IPR011009">
    <property type="entry name" value="Kinase-like_dom_sf"/>
</dbReference>
<evidence type="ECO:0000256" key="1">
    <source>
        <dbReference type="ARBA" id="ARBA00012513"/>
    </source>
</evidence>
<evidence type="ECO:0000256" key="11">
    <source>
        <dbReference type="SAM" id="MobiDB-lite"/>
    </source>
</evidence>